<comment type="pathway">
    <text evidence="2">Lipid metabolism; sphingolipid metabolism.</text>
</comment>
<dbReference type="PANTHER" id="PTHR43550">
    <property type="entry name" value="3-KETODIHYDROSPHINGOSINE REDUCTASE"/>
    <property type="match status" value="1"/>
</dbReference>
<dbReference type="InterPro" id="IPR036291">
    <property type="entry name" value="NAD(P)-bd_dom_sf"/>
</dbReference>
<evidence type="ECO:0000256" key="7">
    <source>
        <dbReference type="ARBA" id="ARBA00023002"/>
    </source>
</evidence>
<comment type="caution">
    <text evidence="13">The sequence shown here is derived from an EMBL/GenBank/DDBJ whole genome shotgun (WGS) entry which is preliminary data.</text>
</comment>
<keyword evidence="5" id="KW-0521">NADP</keyword>
<dbReference type="GO" id="GO:0016020">
    <property type="term" value="C:membrane"/>
    <property type="evidence" value="ECO:0007669"/>
    <property type="project" value="GOC"/>
</dbReference>
<gene>
    <name evidence="13" type="ORF">EKO23_09905</name>
</gene>
<dbReference type="Gene3D" id="3.40.50.720">
    <property type="entry name" value="NAD(P)-binding Rossmann-like Domain"/>
    <property type="match status" value="1"/>
</dbReference>
<dbReference type="InterPro" id="IPR057326">
    <property type="entry name" value="KR_dom"/>
</dbReference>
<dbReference type="PRINTS" id="PR00080">
    <property type="entry name" value="SDRFAMILY"/>
</dbReference>
<evidence type="ECO:0000259" key="12">
    <source>
        <dbReference type="SMART" id="SM00822"/>
    </source>
</evidence>
<evidence type="ECO:0000256" key="5">
    <source>
        <dbReference type="ARBA" id="ARBA00022857"/>
    </source>
</evidence>
<evidence type="ECO:0000256" key="10">
    <source>
        <dbReference type="RuleBase" id="RU000363"/>
    </source>
</evidence>
<dbReference type="EMBL" id="SDKM01000012">
    <property type="protein sequence ID" value="RYP86257.1"/>
    <property type="molecule type" value="Genomic_DNA"/>
</dbReference>
<evidence type="ECO:0000256" key="4">
    <source>
        <dbReference type="ARBA" id="ARBA00022824"/>
    </source>
</evidence>
<feature type="compositionally biased region" description="Basic residues" evidence="11">
    <location>
        <begin position="33"/>
        <end position="50"/>
    </location>
</feature>
<comment type="subcellular location">
    <subcellularLocation>
        <location evidence="1">Endoplasmic reticulum</location>
    </subcellularLocation>
</comment>
<comment type="similarity">
    <text evidence="10">Belongs to the short-chain dehydrogenases/reductases (SDR) family.</text>
</comment>
<dbReference type="Proteomes" id="UP000295198">
    <property type="component" value="Unassembled WGS sequence"/>
</dbReference>
<comment type="pathway">
    <text evidence="3">Sphingolipid metabolism.</text>
</comment>
<keyword evidence="14" id="KW-1185">Reference proteome</keyword>
<accession>A0A4Q4ZDY2</accession>
<name>A0A4Q4ZDY2_9ACTN</name>
<dbReference type="OrthoDB" id="9792003at2"/>
<dbReference type="CDD" id="cd08939">
    <property type="entry name" value="KDSR-like_SDR_c"/>
    <property type="match status" value="1"/>
</dbReference>
<feature type="region of interest" description="Disordered" evidence="11">
    <location>
        <begin position="23"/>
        <end position="155"/>
    </location>
</feature>
<evidence type="ECO:0000256" key="1">
    <source>
        <dbReference type="ARBA" id="ARBA00004240"/>
    </source>
</evidence>
<evidence type="ECO:0000256" key="2">
    <source>
        <dbReference type="ARBA" id="ARBA00004760"/>
    </source>
</evidence>
<keyword evidence="4" id="KW-0256">Endoplasmic reticulum</keyword>
<dbReference type="AlphaFoldDB" id="A0A4Q4ZDY2"/>
<dbReference type="InterPro" id="IPR002347">
    <property type="entry name" value="SDR_fam"/>
</dbReference>
<keyword evidence="8" id="KW-0443">Lipid metabolism</keyword>
<evidence type="ECO:0000256" key="6">
    <source>
        <dbReference type="ARBA" id="ARBA00022919"/>
    </source>
</evidence>
<dbReference type="SUPFAM" id="SSF51735">
    <property type="entry name" value="NAD(P)-binding Rossmann-fold domains"/>
    <property type="match status" value="1"/>
</dbReference>
<keyword evidence="6" id="KW-0746">Sphingolipid metabolism</keyword>
<feature type="compositionally biased region" description="Basic and acidic residues" evidence="11">
    <location>
        <begin position="51"/>
        <end position="75"/>
    </location>
</feature>
<evidence type="ECO:0000256" key="8">
    <source>
        <dbReference type="ARBA" id="ARBA00023098"/>
    </source>
</evidence>
<dbReference type="PRINTS" id="PR00081">
    <property type="entry name" value="GDHRDH"/>
</dbReference>
<dbReference type="InterPro" id="IPR045022">
    <property type="entry name" value="KDSR-like"/>
</dbReference>
<protein>
    <recommendedName>
        <fullName evidence="9">3-dehydrosphinganine reductase</fullName>
        <ecNumber evidence="9">1.1.1.102</ecNumber>
    </recommendedName>
</protein>
<evidence type="ECO:0000256" key="11">
    <source>
        <dbReference type="SAM" id="MobiDB-lite"/>
    </source>
</evidence>
<dbReference type="SMART" id="SM00822">
    <property type="entry name" value="PKS_KR"/>
    <property type="match status" value="1"/>
</dbReference>
<evidence type="ECO:0000313" key="14">
    <source>
        <dbReference type="Proteomes" id="UP000295198"/>
    </source>
</evidence>
<evidence type="ECO:0000256" key="3">
    <source>
        <dbReference type="ARBA" id="ARBA00004991"/>
    </source>
</evidence>
<dbReference type="Pfam" id="PF00106">
    <property type="entry name" value="adh_short"/>
    <property type="match status" value="1"/>
</dbReference>
<sequence length="435" mass="47625">MGHQAGRGRVDDGRWRLQHHLHRHRDGCDHLARHPGRPQRRRPDVRRHPGRDRLVDVADHERAPYGRSGRADRTRLGRGVPARLQRPGLRRRAGQRGPDRGSAQPLRASASLTDRRSSPRRAARTGSPRGRPGAWKRTDRCPPRGPWSRAATGPGVHPVKVGAFADAHVVVTGGSSGIGLAFVRRVLDLGARVSVIALDDPDLTATEAELRDRGAPYVVAPADVVDRKQVAAAVAHATEALGACDVLLTSAGIAHPGYFERLDDEIFRRTMEVDYFGTLHALREVVPSMMARRAGSVVGISSAAGLVGIFGYTPYAPAKFAVRGLLEALRCELAPYDVHVGCVCPPDTRTPQLDYENRFKPAETRAISGQIKPITADRMAAGIVRGVERREFLITTDWQTRLLARTSGLLRGTYFAAFDRRVRAAREGLRPPEAS</sequence>
<organism evidence="13 14">
    <name type="scientific">Nocardioides guangzhouensis</name>
    <dbReference type="NCBI Taxonomy" id="2497878"/>
    <lineage>
        <taxon>Bacteria</taxon>
        <taxon>Bacillati</taxon>
        <taxon>Actinomycetota</taxon>
        <taxon>Actinomycetes</taxon>
        <taxon>Propionibacteriales</taxon>
        <taxon>Nocardioidaceae</taxon>
        <taxon>Nocardioides</taxon>
    </lineage>
</organism>
<evidence type="ECO:0000256" key="9">
    <source>
        <dbReference type="ARBA" id="ARBA00026112"/>
    </source>
</evidence>
<reference evidence="13 14" key="1">
    <citation type="submission" date="2019-01" db="EMBL/GenBank/DDBJ databases">
        <title>Nocardioides guangzhouensis sp. nov., an actinobacterium isolated from soil.</title>
        <authorList>
            <person name="Fu Y."/>
            <person name="Cai Y."/>
            <person name="Lin Z."/>
            <person name="Chen P."/>
        </authorList>
    </citation>
    <scope>NUCLEOTIDE SEQUENCE [LARGE SCALE GENOMIC DNA]</scope>
    <source>
        <strain evidence="13 14">130</strain>
    </source>
</reference>
<feature type="domain" description="Ketoreductase" evidence="12">
    <location>
        <begin position="167"/>
        <end position="347"/>
    </location>
</feature>
<keyword evidence="7" id="KW-0560">Oxidoreductase</keyword>
<dbReference type="GO" id="GO:0047560">
    <property type="term" value="F:3-dehydrosphinganine reductase activity"/>
    <property type="evidence" value="ECO:0007669"/>
    <property type="project" value="UniProtKB-EC"/>
</dbReference>
<dbReference type="PANTHER" id="PTHR43550:SF3">
    <property type="entry name" value="3-KETODIHYDROSPHINGOSINE REDUCTASE"/>
    <property type="match status" value="1"/>
</dbReference>
<proteinExistence type="inferred from homology"/>
<dbReference type="EC" id="1.1.1.102" evidence="9"/>
<dbReference type="GO" id="GO:0006666">
    <property type="term" value="P:3-keto-sphinganine metabolic process"/>
    <property type="evidence" value="ECO:0007669"/>
    <property type="project" value="InterPro"/>
</dbReference>
<evidence type="ECO:0000313" key="13">
    <source>
        <dbReference type="EMBL" id="RYP86257.1"/>
    </source>
</evidence>
<dbReference type="GO" id="GO:0030148">
    <property type="term" value="P:sphingolipid biosynthetic process"/>
    <property type="evidence" value="ECO:0007669"/>
    <property type="project" value="InterPro"/>
</dbReference>